<protein>
    <submittedName>
        <fullName evidence="7">Uncharacterized protein</fullName>
    </submittedName>
</protein>
<dbReference type="GO" id="GO:0005524">
    <property type="term" value="F:ATP binding"/>
    <property type="evidence" value="ECO:0007669"/>
    <property type="project" value="InterPro"/>
</dbReference>
<feature type="domain" description="Helicase C-terminal" evidence="6">
    <location>
        <begin position="687"/>
        <end position="843"/>
    </location>
</feature>
<evidence type="ECO:0000256" key="3">
    <source>
        <dbReference type="ARBA" id="ARBA00022840"/>
    </source>
</evidence>
<accession>A0A137PFL2</accession>
<keyword evidence="3" id="KW-0067">ATP-binding</keyword>
<reference evidence="7 8" key="1">
    <citation type="journal article" date="2015" name="Genome Biol. Evol.">
        <title>Phylogenomic analyses indicate that early fungi evolved digesting cell walls of algal ancestors of land plants.</title>
        <authorList>
            <person name="Chang Y."/>
            <person name="Wang S."/>
            <person name="Sekimoto S."/>
            <person name="Aerts A.L."/>
            <person name="Choi C."/>
            <person name="Clum A."/>
            <person name="LaButti K.M."/>
            <person name="Lindquist E.A."/>
            <person name="Yee Ngan C."/>
            <person name="Ohm R.A."/>
            <person name="Salamov A.A."/>
            <person name="Grigoriev I.V."/>
            <person name="Spatafora J.W."/>
            <person name="Berbee M.L."/>
        </authorList>
    </citation>
    <scope>NUCLEOTIDE SEQUENCE [LARGE SCALE GENOMIC DNA]</scope>
    <source>
        <strain evidence="7 8">NRRL 28638</strain>
    </source>
</reference>
<dbReference type="InterPro" id="IPR001650">
    <property type="entry name" value="Helicase_C-like"/>
</dbReference>
<dbReference type="CDD" id="cd18793">
    <property type="entry name" value="SF2_C_SNF"/>
    <property type="match status" value="1"/>
</dbReference>
<feature type="compositionally biased region" description="Polar residues" evidence="4">
    <location>
        <begin position="75"/>
        <end position="84"/>
    </location>
</feature>
<sequence length="859" mass="98363">MASKEFTLKKTWSTPEKLKPSQELNSDISTPIELPSQVKPKLKQNKSQQSLLSFGFQRYSSPKRGSSSMKSESSTPKTVDSNGYDSDEIVSKRIKSKTVSIPDTDIDDDDSNSSNHADLAISPFVSTSIKPGTNGRIKSTLSVTSELAQNLQKVALSSDEENVKIITKEYKKAPILLSSDDESLTPVPTINKSIKRRPILLDSDNDISDDEDFMLNNNKKELIYLSSEDENDENDDVLSFFNDADLVELQLMTGEKKLSKRPITNYLEFKDGYTAADRIVRLCNGYHTKLQQSISSSNIVEVSLKPSFYEEDIELKAYQKIGVEWMLRLWHNKMSGILADEMGLGKTAQVITFLSYLLEQGETGPHLIVVPTTTLDNWTRELERFGPKLKVLTYQGTQAERAELQEMYPYDDFEFNVILTTEKQATANPMDRKYIKRVRPDSLIIDEAHMIKNVTTSRYEKLNSITTKFRLLMTGTPLQNNFQELIALLSFIMPRLFQDNRDDLEKICKFKFKPVTNNSEEGGSAEVLFNQNRIDKIKMMMDPFILRRNKDDVKLALPPKIDKVVHGKMTNVQKQLYREIVENARKAKEEKAFKRIENTLMEMRKIANHPLLSRNHYTDSMLESMSKKLIQHEEFPTNDVKKILKAIMQKSDLHLHQLCWRTPKLRSLCLDDSLFMESAKAKLLSGMLPKMIEKGDNILIFSQFTMMLDILEAIMETLDIKYIRMDGETKAEDRQPLIDDFNNDSTIKVFLLSTLAGGCGINLTAANVVILHDIGFNPQNDRQAECRAHRLGQKREVTVYRLLTENTLEMQIYKNGIQKLELDNKLKNSKGFESFQEEKFRLQIFDEILSSPSSETKNL</sequence>
<dbReference type="Gene3D" id="3.40.50.10810">
    <property type="entry name" value="Tandem AAA-ATPase domain"/>
    <property type="match status" value="1"/>
</dbReference>
<evidence type="ECO:0000256" key="1">
    <source>
        <dbReference type="ARBA" id="ARBA00022741"/>
    </source>
</evidence>
<dbReference type="InterPro" id="IPR014001">
    <property type="entry name" value="Helicase_ATP-bd"/>
</dbReference>
<organism evidence="7 8">
    <name type="scientific">Conidiobolus coronatus (strain ATCC 28846 / CBS 209.66 / NRRL 28638)</name>
    <name type="common">Delacroixia coronata</name>
    <dbReference type="NCBI Taxonomy" id="796925"/>
    <lineage>
        <taxon>Eukaryota</taxon>
        <taxon>Fungi</taxon>
        <taxon>Fungi incertae sedis</taxon>
        <taxon>Zoopagomycota</taxon>
        <taxon>Entomophthoromycotina</taxon>
        <taxon>Entomophthoromycetes</taxon>
        <taxon>Entomophthorales</taxon>
        <taxon>Ancylistaceae</taxon>
        <taxon>Conidiobolus</taxon>
    </lineage>
</organism>
<dbReference type="PANTHER" id="PTHR10799">
    <property type="entry name" value="SNF2/RAD54 HELICASE FAMILY"/>
    <property type="match status" value="1"/>
</dbReference>
<gene>
    <name evidence="7" type="ORF">CONCODRAFT_15258</name>
</gene>
<keyword evidence="1" id="KW-0547">Nucleotide-binding</keyword>
<dbReference type="InterPro" id="IPR027417">
    <property type="entry name" value="P-loop_NTPase"/>
</dbReference>
<evidence type="ECO:0000256" key="2">
    <source>
        <dbReference type="ARBA" id="ARBA00022801"/>
    </source>
</evidence>
<name>A0A137PFL2_CONC2</name>
<evidence type="ECO:0000256" key="4">
    <source>
        <dbReference type="SAM" id="MobiDB-lite"/>
    </source>
</evidence>
<keyword evidence="2" id="KW-0378">Hydrolase</keyword>
<dbReference type="SMART" id="SM00490">
    <property type="entry name" value="HELICc"/>
    <property type="match status" value="1"/>
</dbReference>
<dbReference type="AlphaFoldDB" id="A0A137PFL2"/>
<evidence type="ECO:0000313" key="8">
    <source>
        <dbReference type="Proteomes" id="UP000070444"/>
    </source>
</evidence>
<dbReference type="InterPro" id="IPR049730">
    <property type="entry name" value="SNF2/RAD54-like_C"/>
</dbReference>
<dbReference type="Gene3D" id="3.40.50.300">
    <property type="entry name" value="P-loop containing nucleotide triphosphate hydrolases"/>
    <property type="match status" value="1"/>
</dbReference>
<dbReference type="OrthoDB" id="448448at2759"/>
<dbReference type="Proteomes" id="UP000070444">
    <property type="component" value="Unassembled WGS sequence"/>
</dbReference>
<dbReference type="InterPro" id="IPR000330">
    <property type="entry name" value="SNF2_N"/>
</dbReference>
<feature type="compositionally biased region" description="Low complexity" evidence="4">
    <location>
        <begin position="60"/>
        <end position="74"/>
    </location>
</feature>
<evidence type="ECO:0000259" key="5">
    <source>
        <dbReference type="PROSITE" id="PS51192"/>
    </source>
</evidence>
<dbReference type="Pfam" id="PF00176">
    <property type="entry name" value="SNF2-rel_dom"/>
    <property type="match status" value="1"/>
</dbReference>
<dbReference type="PROSITE" id="PS51192">
    <property type="entry name" value="HELICASE_ATP_BIND_1"/>
    <property type="match status" value="1"/>
</dbReference>
<dbReference type="SMART" id="SM00487">
    <property type="entry name" value="DEXDc"/>
    <property type="match status" value="1"/>
</dbReference>
<keyword evidence="8" id="KW-1185">Reference proteome</keyword>
<dbReference type="EMBL" id="KQ964431">
    <property type="protein sequence ID" value="KXN73783.1"/>
    <property type="molecule type" value="Genomic_DNA"/>
</dbReference>
<dbReference type="InterPro" id="IPR038718">
    <property type="entry name" value="SNF2-like_sf"/>
</dbReference>
<dbReference type="PROSITE" id="PS51194">
    <property type="entry name" value="HELICASE_CTER"/>
    <property type="match status" value="1"/>
</dbReference>
<dbReference type="GO" id="GO:0016787">
    <property type="term" value="F:hydrolase activity"/>
    <property type="evidence" value="ECO:0007669"/>
    <property type="project" value="UniProtKB-KW"/>
</dbReference>
<dbReference type="Pfam" id="PF00271">
    <property type="entry name" value="Helicase_C"/>
    <property type="match status" value="1"/>
</dbReference>
<feature type="region of interest" description="Disordered" evidence="4">
    <location>
        <begin position="1"/>
        <end position="87"/>
    </location>
</feature>
<proteinExistence type="predicted"/>
<evidence type="ECO:0000313" key="7">
    <source>
        <dbReference type="EMBL" id="KXN73783.1"/>
    </source>
</evidence>
<dbReference type="SUPFAM" id="SSF52540">
    <property type="entry name" value="P-loop containing nucleoside triphosphate hydrolases"/>
    <property type="match status" value="2"/>
</dbReference>
<evidence type="ECO:0000259" key="6">
    <source>
        <dbReference type="PROSITE" id="PS51194"/>
    </source>
</evidence>
<dbReference type="STRING" id="796925.A0A137PFL2"/>
<feature type="domain" description="Helicase ATP-binding" evidence="5">
    <location>
        <begin position="327"/>
        <end position="495"/>
    </location>
</feature>
<dbReference type="OMA" id="SNRPFRD"/>